<evidence type="ECO:0000313" key="2">
    <source>
        <dbReference type="EMBL" id="MBD1373403.1"/>
    </source>
</evidence>
<keyword evidence="1" id="KW-0472">Membrane</keyword>
<feature type="transmembrane region" description="Helical" evidence="1">
    <location>
        <begin position="102"/>
        <end position="122"/>
    </location>
</feature>
<dbReference type="RefSeq" id="WP_191142499.1">
    <property type="nucleotide sequence ID" value="NZ_JACXAH010000025.1"/>
</dbReference>
<feature type="transmembrane region" description="Helical" evidence="1">
    <location>
        <begin position="12"/>
        <end position="32"/>
    </location>
</feature>
<name>A0A926NBB5_9BACL</name>
<organism evidence="2 3">
    <name type="scientific">Polycladospora coralii</name>
    <dbReference type="NCBI Taxonomy" id="2771432"/>
    <lineage>
        <taxon>Bacteria</taxon>
        <taxon>Bacillati</taxon>
        <taxon>Bacillota</taxon>
        <taxon>Bacilli</taxon>
        <taxon>Bacillales</taxon>
        <taxon>Thermoactinomycetaceae</taxon>
        <taxon>Polycladospora</taxon>
    </lineage>
</organism>
<feature type="transmembrane region" description="Helical" evidence="1">
    <location>
        <begin position="184"/>
        <end position="208"/>
    </location>
</feature>
<keyword evidence="1" id="KW-0812">Transmembrane</keyword>
<protein>
    <submittedName>
        <fullName evidence="2">Uncharacterized protein</fullName>
    </submittedName>
</protein>
<dbReference type="EMBL" id="JACXAH010000025">
    <property type="protein sequence ID" value="MBD1373403.1"/>
    <property type="molecule type" value="Genomic_DNA"/>
</dbReference>
<gene>
    <name evidence="2" type="ORF">IC620_13695</name>
</gene>
<proteinExistence type="predicted"/>
<comment type="caution">
    <text evidence="2">The sequence shown here is derived from an EMBL/GenBank/DDBJ whole genome shotgun (WGS) entry which is preliminary data.</text>
</comment>
<reference evidence="2" key="1">
    <citation type="submission" date="2020-09" db="EMBL/GenBank/DDBJ databases">
        <title>A novel bacterium of genus Hazenella, isolated from South China Sea.</title>
        <authorList>
            <person name="Huang H."/>
            <person name="Mo K."/>
            <person name="Hu Y."/>
        </authorList>
    </citation>
    <scope>NUCLEOTIDE SEQUENCE</scope>
    <source>
        <strain evidence="2">IB182357</strain>
    </source>
</reference>
<accession>A0A926NBB5</accession>
<keyword evidence="1" id="KW-1133">Transmembrane helix</keyword>
<keyword evidence="3" id="KW-1185">Reference proteome</keyword>
<feature type="transmembrane region" description="Helical" evidence="1">
    <location>
        <begin position="273"/>
        <end position="294"/>
    </location>
</feature>
<evidence type="ECO:0000313" key="3">
    <source>
        <dbReference type="Proteomes" id="UP000661691"/>
    </source>
</evidence>
<dbReference type="Proteomes" id="UP000661691">
    <property type="component" value="Unassembled WGS sequence"/>
</dbReference>
<evidence type="ECO:0000256" key="1">
    <source>
        <dbReference type="SAM" id="Phobius"/>
    </source>
</evidence>
<feature type="transmembrane region" description="Helical" evidence="1">
    <location>
        <begin position="220"/>
        <end position="245"/>
    </location>
</feature>
<sequence length="308" mass="36321">MIYYFHKNMKRPITIILVCILFAYLFMVNHFVHLDLTGDAGKLYVKDQVDYFKTELNQKSNYASTEYQVILNKIKISEYEYENIDDIHTYTVNFKLIEHHQFLIWFLVLLFVVCVDVGQNALNKRSQIKKSLLNHFLIGMLFALILMLSELVFSLIIGFISLDFKSFFQPVLAIRNDHIESMSFINYILITRFFYFIQIAVICMFGVFASRIFNETSKNIAAIMFSLFIIFMILAFSRDLIAGAIDKYFFVFYNLHSYTLIDMSSYIVEDTSFAFALCIHLMYFLLFLIGAWFFSIRQLNIDANLIKR</sequence>
<feature type="transmembrane region" description="Helical" evidence="1">
    <location>
        <begin position="134"/>
        <end position="164"/>
    </location>
</feature>
<dbReference type="AlphaFoldDB" id="A0A926NBB5"/>